<dbReference type="GO" id="GO:0030865">
    <property type="term" value="P:cortical cytoskeleton organization"/>
    <property type="evidence" value="ECO:0000318"/>
    <property type="project" value="GO_Central"/>
</dbReference>
<evidence type="ECO:0000256" key="6">
    <source>
        <dbReference type="ARBA" id="ARBA00023288"/>
    </source>
</evidence>
<dbReference type="GO" id="GO:0043005">
    <property type="term" value="C:neuron projection"/>
    <property type="evidence" value="ECO:0000318"/>
    <property type="project" value="GO_Central"/>
</dbReference>
<reference evidence="10" key="1">
    <citation type="submission" date="2020-11" db="EMBL/GenBank/DDBJ databases">
        <title>Gallus gallus (Chicken) genome, bGalGal1, GRCg7b, maternal haplotype autosomes + Z &amp; W.</title>
        <authorList>
            <person name="Warren W."/>
            <person name="Formenti G."/>
            <person name="Fedrigo O."/>
            <person name="Haase B."/>
            <person name="Mountcastle J."/>
            <person name="Balacco J."/>
            <person name="Tracey A."/>
            <person name="Schneider V."/>
            <person name="Okimoto R."/>
            <person name="Cheng H."/>
            <person name="Hawken R."/>
            <person name="Howe K."/>
            <person name="Jarvis E.D."/>
        </authorList>
    </citation>
    <scope>NUCLEOTIDE SEQUENCE [LARGE SCALE GENOMIC DNA]</scope>
    <source>
        <strain evidence="10">Broiler</strain>
    </source>
</reference>
<dbReference type="FunCoup" id="A0A8V1AMB7">
    <property type="interactions" value="1922"/>
</dbReference>
<dbReference type="GO" id="GO:0032956">
    <property type="term" value="P:regulation of actin cytoskeleton organization"/>
    <property type="evidence" value="ECO:0000318"/>
    <property type="project" value="GO_Central"/>
</dbReference>
<organism evidence="10 11">
    <name type="scientific">Gallus gallus</name>
    <name type="common">Chicken</name>
    <dbReference type="NCBI Taxonomy" id="9031"/>
    <lineage>
        <taxon>Eukaryota</taxon>
        <taxon>Metazoa</taxon>
        <taxon>Chordata</taxon>
        <taxon>Craniata</taxon>
        <taxon>Vertebrata</taxon>
        <taxon>Euteleostomi</taxon>
        <taxon>Archelosauria</taxon>
        <taxon>Archosauria</taxon>
        <taxon>Dinosauria</taxon>
        <taxon>Saurischia</taxon>
        <taxon>Theropoda</taxon>
        <taxon>Coelurosauria</taxon>
        <taxon>Aves</taxon>
        <taxon>Neognathae</taxon>
        <taxon>Galloanserae</taxon>
        <taxon>Galliformes</taxon>
        <taxon>Phasianidae</taxon>
        <taxon>Phasianinae</taxon>
        <taxon>Gallus</taxon>
    </lineage>
</organism>
<dbReference type="SUPFAM" id="SSF52540">
    <property type="entry name" value="P-loop containing nucleoside triphosphate hydrolases"/>
    <property type="match status" value="1"/>
</dbReference>
<dbReference type="CDD" id="cd01871">
    <property type="entry name" value="Rac1_like"/>
    <property type="match status" value="1"/>
</dbReference>
<dbReference type="GO" id="GO:0005856">
    <property type="term" value="C:cytoskeleton"/>
    <property type="evidence" value="ECO:0000318"/>
    <property type="project" value="GO_Central"/>
</dbReference>
<evidence type="ECO:0000313" key="11">
    <source>
        <dbReference type="Proteomes" id="UP000000539"/>
    </source>
</evidence>
<keyword evidence="7" id="KW-0636">Prenylation</keyword>
<keyword evidence="11" id="KW-1185">Reference proteome</keyword>
<dbReference type="GO" id="GO:0007015">
    <property type="term" value="P:actin filament organization"/>
    <property type="evidence" value="ECO:0000318"/>
    <property type="project" value="GO_Central"/>
</dbReference>
<feature type="region of interest" description="Disordered" evidence="9">
    <location>
        <begin position="1"/>
        <end position="85"/>
    </location>
</feature>
<evidence type="ECO:0000256" key="7">
    <source>
        <dbReference type="ARBA" id="ARBA00023289"/>
    </source>
</evidence>
<dbReference type="GO" id="GO:0003925">
    <property type="term" value="F:G protein activity"/>
    <property type="evidence" value="ECO:0007669"/>
    <property type="project" value="UniProtKB-EC"/>
</dbReference>
<evidence type="ECO:0000256" key="9">
    <source>
        <dbReference type="SAM" id="MobiDB-lite"/>
    </source>
</evidence>
<evidence type="ECO:0000256" key="8">
    <source>
        <dbReference type="ARBA" id="ARBA00047660"/>
    </source>
</evidence>
<dbReference type="SMART" id="SM00173">
    <property type="entry name" value="RAS"/>
    <property type="match status" value="1"/>
</dbReference>
<dbReference type="InterPro" id="IPR003578">
    <property type="entry name" value="Small_GTPase_Rho"/>
</dbReference>
<dbReference type="GO" id="GO:0005525">
    <property type="term" value="F:GTP binding"/>
    <property type="evidence" value="ECO:0000318"/>
    <property type="project" value="GO_Central"/>
</dbReference>
<dbReference type="Gene3D" id="3.40.50.300">
    <property type="entry name" value="P-loop containing nucleotide triphosphate hydrolases"/>
    <property type="match status" value="1"/>
</dbReference>
<dbReference type="EC" id="3.6.5.2" evidence="2"/>
<evidence type="ECO:0007829" key="12">
    <source>
        <dbReference type="PeptideAtlas" id="A0A8V1AMB7"/>
    </source>
</evidence>
<evidence type="ECO:0000313" key="10">
    <source>
        <dbReference type="Ensembl" id="ENSGALP00010043170.1"/>
    </source>
</evidence>
<dbReference type="InterPro" id="IPR001806">
    <property type="entry name" value="Small_GTPase"/>
</dbReference>
<dbReference type="GO" id="GO:0008360">
    <property type="term" value="P:regulation of cell shape"/>
    <property type="evidence" value="ECO:0000318"/>
    <property type="project" value="GO_Central"/>
</dbReference>
<feature type="compositionally biased region" description="Low complexity" evidence="9">
    <location>
        <begin position="31"/>
        <end position="50"/>
    </location>
</feature>
<dbReference type="Ensembl" id="ENSGALT00010070479.1">
    <property type="protein sequence ID" value="ENSGALP00010043170.1"/>
    <property type="gene ID" value="ENSGALG00010029165.1"/>
</dbReference>
<dbReference type="GeneTree" id="ENSGT00940000153500"/>
<protein>
    <recommendedName>
        <fullName evidence="2">small monomeric GTPase</fullName>
        <ecNumber evidence="2">3.6.5.2</ecNumber>
    </recommendedName>
</protein>
<evidence type="ECO:0000256" key="1">
    <source>
        <dbReference type="ARBA" id="ARBA00010142"/>
    </source>
</evidence>
<dbReference type="PRINTS" id="PR00449">
    <property type="entry name" value="RASTRNSFRMNG"/>
</dbReference>
<evidence type="ECO:0000256" key="3">
    <source>
        <dbReference type="ARBA" id="ARBA00022481"/>
    </source>
</evidence>
<dbReference type="InterPro" id="IPR005225">
    <property type="entry name" value="Small_GTP-bd"/>
</dbReference>
<keyword evidence="5" id="KW-0342">GTP-binding</keyword>
<dbReference type="GO" id="GO:0005886">
    <property type="term" value="C:plasma membrane"/>
    <property type="evidence" value="ECO:0000318"/>
    <property type="project" value="GO_Central"/>
</dbReference>
<proteinExistence type="evidence at protein level"/>
<gene>
    <name evidence="10" type="primary">RAC3</name>
</gene>
<keyword evidence="6" id="KW-0449">Lipoprotein</keyword>
<keyword evidence="4" id="KW-0547">Nucleotide-binding</keyword>
<sequence>MGGRAGPARPRPAAQASRLGGREAPDRAPRPEAGGAAGPGRHPAGPPRRLGGARGAAGRAGPGGRRSRSSAHGGSPGLRCSSGSSTRGFVSERCWASFASICVLPRERARSFGFKACLVVVSVGLSSQGGQCTASPPPHLDARRAVGKTCLLISYTTNAFPGEYIPTVFDNYSANVMVDGKPVNLGLWDTAGQEDYDRLRPLSYPQTDVFLICFSLVSPASFENVRAKWYPEVRHHCPNTPIILVGTKLDLRDDKDTIERLRDKKLAPITYPQGLAMAREIGSVKYLECSALTQRGLKTVFDEAIRAVLCPPPVKKPGKKCTVF</sequence>
<dbReference type="Pfam" id="PF00071">
    <property type="entry name" value="Ras"/>
    <property type="match status" value="1"/>
</dbReference>
<dbReference type="PROSITE" id="PS51421">
    <property type="entry name" value="RAS"/>
    <property type="match status" value="1"/>
</dbReference>
<dbReference type="InterPro" id="IPR027417">
    <property type="entry name" value="P-loop_NTPase"/>
</dbReference>
<dbReference type="OrthoDB" id="8830751at2759"/>
<dbReference type="GO" id="GO:0030031">
    <property type="term" value="P:cell projection assembly"/>
    <property type="evidence" value="ECO:0000318"/>
    <property type="project" value="GO_Central"/>
</dbReference>
<dbReference type="Proteomes" id="UP000000539">
    <property type="component" value="Chromosome 18"/>
</dbReference>
<dbReference type="GO" id="GO:0003924">
    <property type="term" value="F:GTPase activity"/>
    <property type="evidence" value="ECO:0000318"/>
    <property type="project" value="GO_Central"/>
</dbReference>
<dbReference type="FunFam" id="3.40.50.300:FF:000088">
    <property type="entry name" value="Ras-related C3 botulinum toxin substrate 1"/>
    <property type="match status" value="1"/>
</dbReference>
<dbReference type="GO" id="GO:0031410">
    <property type="term" value="C:cytoplasmic vesicle"/>
    <property type="evidence" value="ECO:0000318"/>
    <property type="project" value="GO_Central"/>
</dbReference>
<keyword evidence="3" id="KW-0488">Methylation</keyword>
<evidence type="ECO:0000256" key="4">
    <source>
        <dbReference type="ARBA" id="ARBA00022741"/>
    </source>
</evidence>
<evidence type="ECO:0000256" key="5">
    <source>
        <dbReference type="ARBA" id="ARBA00023134"/>
    </source>
</evidence>
<dbReference type="AlphaFoldDB" id="A0A8V1AMB7"/>
<dbReference type="GO" id="GO:0016601">
    <property type="term" value="P:Rac protein signal transduction"/>
    <property type="evidence" value="ECO:0000318"/>
    <property type="project" value="GO_Central"/>
</dbReference>
<feature type="compositionally biased region" description="Low complexity" evidence="9">
    <location>
        <begin position="1"/>
        <end position="14"/>
    </location>
</feature>
<name>A0A8V1AMB7_CHICK</name>
<dbReference type="PROSITE" id="PS51419">
    <property type="entry name" value="RAB"/>
    <property type="match status" value="1"/>
</dbReference>
<dbReference type="GO" id="GO:1902622">
    <property type="term" value="P:regulation of neutrophil migration"/>
    <property type="evidence" value="ECO:0000318"/>
    <property type="project" value="GO_Central"/>
</dbReference>
<dbReference type="GO" id="GO:0008045">
    <property type="term" value="P:motor neuron axon guidance"/>
    <property type="evidence" value="ECO:0000318"/>
    <property type="project" value="GO_Central"/>
</dbReference>
<dbReference type="SMART" id="SM00174">
    <property type="entry name" value="RHO"/>
    <property type="match status" value="1"/>
</dbReference>
<keyword evidence="12" id="KW-1267">Proteomics identification</keyword>
<dbReference type="PROSITE" id="PS51420">
    <property type="entry name" value="RHO"/>
    <property type="match status" value="1"/>
</dbReference>
<feature type="compositionally biased region" description="Gly residues" evidence="9">
    <location>
        <begin position="52"/>
        <end position="64"/>
    </location>
</feature>
<evidence type="ECO:0000256" key="2">
    <source>
        <dbReference type="ARBA" id="ARBA00011984"/>
    </source>
</evidence>
<accession>A0A8V1AMB7</accession>
<dbReference type="PANTHER" id="PTHR24072">
    <property type="entry name" value="RHO FAMILY GTPASE"/>
    <property type="match status" value="1"/>
</dbReference>
<dbReference type="NCBIfam" id="TIGR00231">
    <property type="entry name" value="small_GTP"/>
    <property type="match status" value="1"/>
</dbReference>
<dbReference type="GO" id="GO:0019901">
    <property type="term" value="F:protein kinase binding"/>
    <property type="evidence" value="ECO:0000318"/>
    <property type="project" value="GO_Central"/>
</dbReference>
<dbReference type="GO" id="GO:0007163">
    <property type="term" value="P:establishment or maintenance of cell polarity"/>
    <property type="evidence" value="ECO:0000318"/>
    <property type="project" value="GO_Central"/>
</dbReference>
<reference evidence="10" key="3">
    <citation type="submission" date="2025-09" db="UniProtKB">
        <authorList>
            <consortium name="Ensembl"/>
        </authorList>
    </citation>
    <scope>IDENTIFICATION</scope>
    <source>
        <strain evidence="10">broiler</strain>
    </source>
</reference>
<dbReference type="GO" id="GO:0060326">
    <property type="term" value="P:cell chemotaxis"/>
    <property type="evidence" value="ECO:0000318"/>
    <property type="project" value="GO_Central"/>
</dbReference>
<comment type="similarity">
    <text evidence="1">Belongs to the small GTPase superfamily. Rho family.</text>
</comment>
<comment type="catalytic activity">
    <reaction evidence="8">
        <text>GTP + H2O = GDP + phosphate + H(+)</text>
        <dbReference type="Rhea" id="RHEA:19669"/>
        <dbReference type="ChEBI" id="CHEBI:15377"/>
        <dbReference type="ChEBI" id="CHEBI:15378"/>
        <dbReference type="ChEBI" id="CHEBI:37565"/>
        <dbReference type="ChEBI" id="CHEBI:43474"/>
        <dbReference type="ChEBI" id="CHEBI:58189"/>
        <dbReference type="EC" id="3.6.5.2"/>
    </reaction>
    <physiologicalReaction direction="left-to-right" evidence="8">
        <dbReference type="Rhea" id="RHEA:19670"/>
    </physiologicalReaction>
</comment>
<dbReference type="SMART" id="SM00175">
    <property type="entry name" value="RAB"/>
    <property type="match status" value="1"/>
</dbReference>
<feature type="compositionally biased region" description="Basic and acidic residues" evidence="9">
    <location>
        <begin position="20"/>
        <end position="30"/>
    </location>
</feature>
<reference evidence="10" key="2">
    <citation type="submission" date="2025-08" db="UniProtKB">
        <authorList>
            <consortium name="Ensembl"/>
        </authorList>
    </citation>
    <scope>IDENTIFICATION</scope>
    <source>
        <strain evidence="10">broiler</strain>
    </source>
</reference>